<dbReference type="Pfam" id="PF03717">
    <property type="entry name" value="PBP_dimer"/>
    <property type="match status" value="1"/>
</dbReference>
<dbReference type="GO" id="GO:0004180">
    <property type="term" value="F:carboxypeptidase activity"/>
    <property type="evidence" value="ECO:0007669"/>
    <property type="project" value="UniProtKB-KW"/>
</dbReference>
<keyword evidence="2" id="KW-0121">Carboxypeptidase</keyword>
<evidence type="ECO:0000256" key="3">
    <source>
        <dbReference type="ARBA" id="ARBA00023136"/>
    </source>
</evidence>
<sequence length="686" mass="75516">MLGKWIRVRIILVGLGLGIFFLAVFCRIVELKFIRGPALEEMAVREHEKHCPVLPIRGSIMDRNQAELAISTFVKSLGAHPRRLTEKKLLSRKLAPLIGIPAPQLLELLARDRPFIWVKRHLTPQQTEAVENFKANYEKINLGQEKNIDSKDASLDAMYLIPEARRYYPHQSLAGPILGFCDIDGRGLEGLERQFDEYIYGKPQKCINILDARGHIVISSEKELIDDTMGDNIILSIDRTIQYIAEKELQQGVNKWHAAGGYVVVAAPQTGEILAMAQIPGFDPNHYFQYTKEHYQNRNVTMALEPGSTFKIFTVAAALDAKVVKPMDKFHCENGAYSLGACGVIHDVHPYGGLTVSEIIKKSSNIGAAKIGLKLGPHRTAHYLKGFGFGQRTGICYSGENYGLVRNITSCRSLIDRVTVSFGQGITITPLQMTMALAALGNDGILMQPLLVKKIIDHKGETVKNFHPTAVRQVLSPQTAKTMLDMMKTATEPGGTGTEAVPPGYTVAGKTGTAQKVVGRAFSKSKYNSLFVGLTPAENPVLAIVVVIDEPKGAIYGGVVAAPIFREIAAQSLRFLGYYPQQHPPTTPTSPPLKSPKPPLKETPTPTPEPLPTVQASLTSIPLETDSLQQMPNFKGMTIRQVISLLNRAGMRYRIEGRGFAVEQRPAPGEPLPSDKFCWVKFKPQS</sequence>
<accession>F2NG76</accession>
<dbReference type="Gene3D" id="3.30.450.330">
    <property type="match status" value="1"/>
</dbReference>
<dbReference type="EMBL" id="CP002629">
    <property type="protein sequence ID" value="AEB08489.1"/>
    <property type="molecule type" value="Genomic_DNA"/>
</dbReference>
<dbReference type="SUPFAM" id="SSF56519">
    <property type="entry name" value="Penicillin binding protein dimerisation domain"/>
    <property type="match status" value="1"/>
</dbReference>
<dbReference type="InterPro" id="IPR012338">
    <property type="entry name" value="Beta-lactam/transpept-like"/>
</dbReference>
<proteinExistence type="predicted"/>
<feature type="domain" description="PASTA" evidence="5">
    <location>
        <begin position="625"/>
        <end position="684"/>
    </location>
</feature>
<evidence type="ECO:0000256" key="4">
    <source>
        <dbReference type="SAM" id="MobiDB-lite"/>
    </source>
</evidence>
<evidence type="ECO:0000256" key="1">
    <source>
        <dbReference type="ARBA" id="ARBA00004370"/>
    </source>
</evidence>
<gene>
    <name evidence="6" type="ordered locus">Desac_0603</name>
</gene>
<dbReference type="Proteomes" id="UP000000483">
    <property type="component" value="Chromosome"/>
</dbReference>
<feature type="compositionally biased region" description="Pro residues" evidence="4">
    <location>
        <begin position="582"/>
        <end position="598"/>
    </location>
</feature>
<keyword evidence="3" id="KW-0472">Membrane</keyword>
<dbReference type="InterPro" id="IPR005543">
    <property type="entry name" value="PASTA_dom"/>
</dbReference>
<dbReference type="GO" id="GO:0071555">
    <property type="term" value="P:cell wall organization"/>
    <property type="evidence" value="ECO:0007669"/>
    <property type="project" value="TreeGrafter"/>
</dbReference>
<dbReference type="eggNOG" id="COG0768">
    <property type="taxonomic scope" value="Bacteria"/>
</dbReference>
<dbReference type="GO" id="GO:0005886">
    <property type="term" value="C:plasma membrane"/>
    <property type="evidence" value="ECO:0007669"/>
    <property type="project" value="TreeGrafter"/>
</dbReference>
<comment type="subcellular location">
    <subcellularLocation>
        <location evidence="1">Membrane</location>
    </subcellularLocation>
</comment>
<dbReference type="GO" id="GO:0016757">
    <property type="term" value="F:glycosyltransferase activity"/>
    <property type="evidence" value="ECO:0007669"/>
    <property type="project" value="UniProtKB-KW"/>
</dbReference>
<dbReference type="SUPFAM" id="SSF54184">
    <property type="entry name" value="Penicillin-binding protein 2x (pbp-2x), c-terminal domain"/>
    <property type="match status" value="1"/>
</dbReference>
<keyword evidence="6" id="KW-0328">Glycosyltransferase</keyword>
<dbReference type="OrthoDB" id="9789078at2"/>
<dbReference type="HOGENOM" id="CLU_009289_6_0_7"/>
<dbReference type="STRING" id="880072.Desac_0603"/>
<dbReference type="Gene3D" id="3.40.710.10">
    <property type="entry name" value="DD-peptidase/beta-lactamase superfamily"/>
    <property type="match status" value="1"/>
</dbReference>
<keyword evidence="2" id="KW-0645">Protease</keyword>
<dbReference type="InterPro" id="IPR001460">
    <property type="entry name" value="PCN-bd_Tpept"/>
</dbReference>
<name>F2NG76_DESAR</name>
<dbReference type="InterPro" id="IPR005311">
    <property type="entry name" value="PBP_dimer"/>
</dbReference>
<dbReference type="SUPFAM" id="SSF56601">
    <property type="entry name" value="beta-lactamase/transpeptidase-like"/>
    <property type="match status" value="1"/>
</dbReference>
<dbReference type="PROSITE" id="PS51178">
    <property type="entry name" value="PASTA"/>
    <property type="match status" value="1"/>
</dbReference>
<reference evidence="7" key="2">
    <citation type="submission" date="2011-03" db="EMBL/GenBank/DDBJ databases">
        <title>The complete genome of Desulfobacca acetoxidans DSM 11109.</title>
        <authorList>
            <consortium name="US DOE Joint Genome Institute (JGI-PGF)"/>
            <person name="Lucas S."/>
            <person name="Copeland A."/>
            <person name="Lapidus A."/>
            <person name="Bruce D."/>
            <person name="Goodwin L."/>
            <person name="Pitluck S."/>
            <person name="Peters L."/>
            <person name="Kyrpides N."/>
            <person name="Mavromatis K."/>
            <person name="Ivanova N."/>
            <person name="Ovchinnikova G."/>
            <person name="Teshima H."/>
            <person name="Detter J.C."/>
            <person name="Han C."/>
            <person name="Land M."/>
            <person name="Hauser L."/>
            <person name="Markowitz V."/>
            <person name="Cheng J.-F."/>
            <person name="Hugenholtz P."/>
            <person name="Woyke T."/>
            <person name="Wu D."/>
            <person name="Spring S."/>
            <person name="Schueler E."/>
            <person name="Brambilla E."/>
            <person name="Klenk H.-P."/>
            <person name="Eisen J.A."/>
        </authorList>
    </citation>
    <scope>NUCLEOTIDE SEQUENCE [LARGE SCALE GENOMIC DNA]</scope>
    <source>
        <strain evidence="7">ATCC 700848 / DSM 11109 / ASRB2</strain>
    </source>
</reference>
<dbReference type="Pfam" id="PF03793">
    <property type="entry name" value="PASTA"/>
    <property type="match status" value="1"/>
</dbReference>
<evidence type="ECO:0000256" key="2">
    <source>
        <dbReference type="ARBA" id="ARBA00022645"/>
    </source>
</evidence>
<dbReference type="RefSeq" id="WP_013705602.1">
    <property type="nucleotide sequence ID" value="NC_015388.1"/>
</dbReference>
<dbReference type="KEGG" id="dao:Desac_0603"/>
<dbReference type="PANTHER" id="PTHR30627:SF1">
    <property type="entry name" value="PEPTIDOGLYCAN D,D-TRANSPEPTIDASE FTSI"/>
    <property type="match status" value="1"/>
</dbReference>
<feature type="region of interest" description="Disordered" evidence="4">
    <location>
        <begin position="580"/>
        <end position="614"/>
    </location>
</feature>
<dbReference type="EC" id="2.4.1.129" evidence="6"/>
<dbReference type="Gene3D" id="3.90.1310.10">
    <property type="entry name" value="Penicillin-binding protein 2a (Domain 2)"/>
    <property type="match status" value="1"/>
</dbReference>
<keyword evidence="7" id="KW-1185">Reference proteome</keyword>
<evidence type="ECO:0000313" key="7">
    <source>
        <dbReference type="Proteomes" id="UP000000483"/>
    </source>
</evidence>
<keyword evidence="6" id="KW-0808">Transferase</keyword>
<reference evidence="6 7" key="1">
    <citation type="journal article" date="2011" name="Stand. Genomic Sci.">
        <title>Complete genome sequence of the acetate-degrading sulfate reducer Desulfobacca acetoxidans type strain (ASRB2).</title>
        <authorList>
            <person name="Goker M."/>
            <person name="Teshima H."/>
            <person name="Lapidus A."/>
            <person name="Nolan M."/>
            <person name="Lucas S."/>
            <person name="Hammon N."/>
            <person name="Deshpande S."/>
            <person name="Cheng J.F."/>
            <person name="Tapia R."/>
            <person name="Han C."/>
            <person name="Goodwin L."/>
            <person name="Pitluck S."/>
            <person name="Huntemann M."/>
            <person name="Liolios K."/>
            <person name="Ivanova N."/>
            <person name="Pagani I."/>
            <person name="Mavromatis K."/>
            <person name="Ovchinikova G."/>
            <person name="Pati A."/>
            <person name="Chen A."/>
            <person name="Palaniappan K."/>
            <person name="Land M."/>
            <person name="Hauser L."/>
            <person name="Brambilla E.M."/>
            <person name="Rohde M."/>
            <person name="Spring S."/>
            <person name="Detter J.C."/>
            <person name="Woyke T."/>
            <person name="Bristow J."/>
            <person name="Eisen J.A."/>
            <person name="Markowitz V."/>
            <person name="Hugenholtz P."/>
            <person name="Kyrpides N.C."/>
            <person name="Klenk H.P."/>
        </authorList>
    </citation>
    <scope>NUCLEOTIDE SEQUENCE [LARGE SCALE GENOMIC DNA]</scope>
    <source>
        <strain evidence="7">ATCC 700848 / DSM 11109 / ASRB2</strain>
    </source>
</reference>
<organism evidence="6 7">
    <name type="scientific">Desulfobacca acetoxidans (strain ATCC 700848 / DSM 11109 / ASRB2)</name>
    <dbReference type="NCBI Taxonomy" id="880072"/>
    <lineage>
        <taxon>Bacteria</taxon>
        <taxon>Pseudomonadati</taxon>
        <taxon>Thermodesulfobacteriota</taxon>
        <taxon>Desulfobaccia</taxon>
        <taxon>Desulfobaccales</taxon>
        <taxon>Desulfobaccaceae</taxon>
        <taxon>Desulfobacca</taxon>
    </lineage>
</organism>
<protein>
    <submittedName>
        <fullName evidence="6">Peptidoglycan glycosyltransferase</fullName>
        <ecNumber evidence="6">2.4.1.129</ecNumber>
    </submittedName>
</protein>
<dbReference type="InterPro" id="IPR036138">
    <property type="entry name" value="PBP_dimer_sf"/>
</dbReference>
<evidence type="ECO:0000313" key="6">
    <source>
        <dbReference type="EMBL" id="AEB08489.1"/>
    </source>
</evidence>
<dbReference type="PANTHER" id="PTHR30627">
    <property type="entry name" value="PEPTIDOGLYCAN D,D-TRANSPEPTIDASE"/>
    <property type="match status" value="1"/>
</dbReference>
<dbReference type="AlphaFoldDB" id="F2NG76"/>
<keyword evidence="2" id="KW-0378">Hydrolase</keyword>
<dbReference type="Pfam" id="PF00905">
    <property type="entry name" value="Transpeptidase"/>
    <property type="match status" value="1"/>
</dbReference>
<dbReference type="GO" id="GO:0008658">
    <property type="term" value="F:penicillin binding"/>
    <property type="evidence" value="ECO:0007669"/>
    <property type="project" value="InterPro"/>
</dbReference>
<dbReference type="CDD" id="cd06575">
    <property type="entry name" value="PASTA_Pbp2x-like_2"/>
    <property type="match status" value="1"/>
</dbReference>
<dbReference type="InterPro" id="IPR050515">
    <property type="entry name" value="Beta-lactam/transpept"/>
</dbReference>
<evidence type="ECO:0000259" key="5">
    <source>
        <dbReference type="PROSITE" id="PS51178"/>
    </source>
</evidence>